<name>A0A9J6GHY0_HAELO</name>
<accession>A0A9J6GHY0</accession>
<dbReference type="Proteomes" id="UP000821853">
    <property type="component" value="Chromosome 5"/>
</dbReference>
<comment type="caution">
    <text evidence="1">The sequence shown here is derived from an EMBL/GenBank/DDBJ whole genome shotgun (WGS) entry which is preliminary data.</text>
</comment>
<dbReference type="AlphaFoldDB" id="A0A9J6GHY0"/>
<dbReference type="VEuPathDB" id="VectorBase:HLOH_040524"/>
<organism evidence="1 2">
    <name type="scientific">Haemaphysalis longicornis</name>
    <name type="common">Bush tick</name>
    <dbReference type="NCBI Taxonomy" id="44386"/>
    <lineage>
        <taxon>Eukaryota</taxon>
        <taxon>Metazoa</taxon>
        <taxon>Ecdysozoa</taxon>
        <taxon>Arthropoda</taxon>
        <taxon>Chelicerata</taxon>
        <taxon>Arachnida</taxon>
        <taxon>Acari</taxon>
        <taxon>Parasitiformes</taxon>
        <taxon>Ixodida</taxon>
        <taxon>Ixodoidea</taxon>
        <taxon>Ixodidae</taxon>
        <taxon>Haemaphysalinae</taxon>
        <taxon>Haemaphysalis</taxon>
    </lineage>
</organism>
<protein>
    <submittedName>
        <fullName evidence="1">Uncharacterized protein</fullName>
    </submittedName>
</protein>
<proteinExistence type="predicted"/>
<sequence length="90" mass="10309">MALSKRAATDDDDVWVVYAAHWAALQEAFLHGYILLAELHQVNEVIKPTHRRRQQILLAAVRLYSGEQHAWAHPRGSYWNDATLPHLPDS</sequence>
<keyword evidence="2" id="KW-1185">Reference proteome</keyword>
<evidence type="ECO:0000313" key="2">
    <source>
        <dbReference type="Proteomes" id="UP000821853"/>
    </source>
</evidence>
<gene>
    <name evidence="1" type="ORF">HPB48_020611</name>
</gene>
<reference evidence="1 2" key="1">
    <citation type="journal article" date="2020" name="Cell">
        <title>Large-Scale Comparative Analyses of Tick Genomes Elucidate Their Genetic Diversity and Vector Capacities.</title>
        <authorList>
            <consortium name="Tick Genome and Microbiome Consortium (TIGMIC)"/>
            <person name="Jia N."/>
            <person name="Wang J."/>
            <person name="Shi W."/>
            <person name="Du L."/>
            <person name="Sun Y."/>
            <person name="Zhan W."/>
            <person name="Jiang J.F."/>
            <person name="Wang Q."/>
            <person name="Zhang B."/>
            <person name="Ji P."/>
            <person name="Bell-Sakyi L."/>
            <person name="Cui X.M."/>
            <person name="Yuan T.T."/>
            <person name="Jiang B.G."/>
            <person name="Yang W.F."/>
            <person name="Lam T.T."/>
            <person name="Chang Q.C."/>
            <person name="Ding S.J."/>
            <person name="Wang X.J."/>
            <person name="Zhu J.G."/>
            <person name="Ruan X.D."/>
            <person name="Zhao L."/>
            <person name="Wei J.T."/>
            <person name="Ye R.Z."/>
            <person name="Que T.C."/>
            <person name="Du C.H."/>
            <person name="Zhou Y.H."/>
            <person name="Cheng J.X."/>
            <person name="Dai P.F."/>
            <person name="Guo W.B."/>
            <person name="Han X.H."/>
            <person name="Huang E.J."/>
            <person name="Li L.F."/>
            <person name="Wei W."/>
            <person name="Gao Y.C."/>
            <person name="Liu J.Z."/>
            <person name="Shao H.Z."/>
            <person name="Wang X."/>
            <person name="Wang C.C."/>
            <person name="Yang T.C."/>
            <person name="Huo Q.B."/>
            <person name="Li W."/>
            <person name="Chen H.Y."/>
            <person name="Chen S.E."/>
            <person name="Zhou L.G."/>
            <person name="Ni X.B."/>
            <person name="Tian J.H."/>
            <person name="Sheng Y."/>
            <person name="Liu T."/>
            <person name="Pan Y.S."/>
            <person name="Xia L.Y."/>
            <person name="Li J."/>
            <person name="Zhao F."/>
            <person name="Cao W.C."/>
        </authorList>
    </citation>
    <scope>NUCLEOTIDE SEQUENCE [LARGE SCALE GENOMIC DNA]</scope>
    <source>
        <strain evidence="1">HaeL-2018</strain>
    </source>
</reference>
<dbReference type="EMBL" id="JABSTR010000007">
    <property type="protein sequence ID" value="KAH9374810.1"/>
    <property type="molecule type" value="Genomic_DNA"/>
</dbReference>
<evidence type="ECO:0000313" key="1">
    <source>
        <dbReference type="EMBL" id="KAH9374810.1"/>
    </source>
</evidence>